<dbReference type="Pfam" id="PF00023">
    <property type="entry name" value="Ank"/>
    <property type="match status" value="2"/>
</dbReference>
<feature type="repeat" description="ANK" evidence="12">
    <location>
        <begin position="508"/>
        <end position="540"/>
    </location>
</feature>
<feature type="region of interest" description="Disordered" evidence="13">
    <location>
        <begin position="174"/>
        <end position="200"/>
    </location>
</feature>
<dbReference type="GO" id="GO:0005216">
    <property type="term" value="F:monoatomic ion channel activity"/>
    <property type="evidence" value="ECO:0007669"/>
    <property type="project" value="InterPro"/>
</dbReference>
<feature type="region of interest" description="Disordered" evidence="13">
    <location>
        <begin position="17"/>
        <end position="46"/>
    </location>
</feature>
<dbReference type="Pfam" id="PF12796">
    <property type="entry name" value="Ank_2"/>
    <property type="match status" value="3"/>
</dbReference>
<evidence type="ECO:0000256" key="5">
    <source>
        <dbReference type="ARBA" id="ARBA00022737"/>
    </source>
</evidence>
<feature type="domain" description="Ion transport" evidence="15">
    <location>
        <begin position="938"/>
        <end position="1129"/>
    </location>
</feature>
<reference evidence="16 17" key="1">
    <citation type="submission" date="2019-05" db="EMBL/GenBank/DDBJ databases">
        <title>Another draft genome of Portunus trituberculatus and its Hox gene families provides insights of decapod evolution.</title>
        <authorList>
            <person name="Jeong J.-H."/>
            <person name="Song I."/>
            <person name="Kim S."/>
            <person name="Choi T."/>
            <person name="Kim D."/>
            <person name="Ryu S."/>
            <person name="Kim W."/>
        </authorList>
    </citation>
    <scope>NUCLEOTIDE SEQUENCE [LARGE SCALE GENOMIC DNA]</scope>
    <source>
        <tissue evidence="16">Muscle</tissue>
    </source>
</reference>
<feature type="transmembrane region" description="Helical" evidence="14">
    <location>
        <begin position="1101"/>
        <end position="1124"/>
    </location>
</feature>
<evidence type="ECO:0000256" key="12">
    <source>
        <dbReference type="PROSITE-ProRule" id="PRU00023"/>
    </source>
</evidence>
<feature type="transmembrane region" description="Helical" evidence="14">
    <location>
        <begin position="937"/>
        <end position="958"/>
    </location>
</feature>
<evidence type="ECO:0000256" key="2">
    <source>
        <dbReference type="ARBA" id="ARBA00022448"/>
    </source>
</evidence>
<feature type="region of interest" description="Disordered" evidence="13">
    <location>
        <begin position="233"/>
        <end position="254"/>
    </location>
</feature>
<dbReference type="PRINTS" id="PR01415">
    <property type="entry name" value="ANKYRIN"/>
</dbReference>
<sequence length="1321" mass="145829">MAMPGRLRVVCGEAGLSRGRGAMLPPRGRHAGSESPAHHRSNVELSRGDVRYSHSCTDLTSYISLTTPRDTAHALCSRTRISPSPCPQTPTSPTAGLTQHSPSPSDYGPQLPRAPRTHRPQPRRPVTATVSAPRLATTACKWRDNSRPVRHSPARLTSVVGLGVGVGNGRVGAQEQQGRQGHQRVGAQMSWSPSRQGPPSFRPRVFSDCHTRPSHLSRSFRIKQWIQARQRSSSQNTYVTVDEADDEGRPLGRHLDNICEESDLELRQRKKSRRRLGEFTTSRRKQWLTERGISPSSETSQDNIEKDGNLEERLLEASTSWNAHAIHEHRMNALRSCLTAKNEPLLVLNLLEANKITEAVALARDSKTRVRLDVCLLWACVQGAADLVEMLLEAGASVDARDNSGLSALHLAAEKGADEVLRALLKGGAKVGGHWEWDGNEEFTPLMLAARSGCLEAVRVLIEGGAKPDAGLNTRGETALHQAVRAASPECVQLLIEAGATVNPTLLFSETPLHVAVSEGLTDIVGILLEAGANVRASRGNSKMTPLHIAAQEGYCGVAHQLLKAGANPNQENLRGQTPLHLAAKAQSSDTVQLLLGFGADPNACDRDKKTPLHSGIFKGSRSHECLRLLLEAGADTNAADQSGHTPLHMAALHESSYCVLLFLDHGGDVTACTQGGVSALNVILRRTPTVLAHIQESLDAAISFTDHDHHDRDAQVRRSSVCFMCPSVYLYKTRLFDYVSLCPLVPLPVGSSVICLLFTMQALTQAGEVSQHLASVLQVQMDFRVLVPGEARGLECRMLSCFIREGQKPLLKHPLCETLLFLKWLKVRSFFVLNLIFYALLVIMLTIYIMVVFPSFSCYHLNSTSEETIYPPFQFSPPPPPLNLSLPAKPAASPGHTRRLLDPGGGTQESDTASSQLGGISKRERCGLLYESLLTYLLYAVWTGVSLLAVKEVFQIINAPRTYLSWDNVFIWPIIIFTMTITITSYVRHDTEDWEHHLAAVVILLSWVELLFIIGRFPVFGLYVQMFTHVTRNFGKFLFAYICLINAFSLSFGVLFPNHAPFRTVGLRLLKTLVMMTGEIEYDEWFFDDEKTIMYPSTSYLVFSVFLIFVTIILMNLLVGLAVSDIQGLLKSVGLDRLVRQTQLVVHFETFMFSKWLALVMPGGVLRLLHQSVLLFPSLYGCTFILSPKMLRDTGIPQELVEVIMHTARARDHISRRRNAFANFRSLSKTAQYSSSEGDVHRSVEALRFGLDLLVWDVDERRSDAMFVKESLAALTEEVARVGQCVEELAGRGKEAREASVYTSCSSTPDASRSTTPSLP</sequence>
<dbReference type="InterPro" id="IPR005821">
    <property type="entry name" value="Ion_trans_dom"/>
</dbReference>
<dbReference type="PROSITE" id="PS50297">
    <property type="entry name" value="ANK_REP_REGION"/>
    <property type="match status" value="8"/>
</dbReference>
<dbReference type="EMBL" id="VSRR010000002">
    <property type="protein sequence ID" value="MPC07503.1"/>
    <property type="molecule type" value="Genomic_DNA"/>
</dbReference>
<accession>A0A5B7CIM0</accession>
<evidence type="ECO:0000256" key="10">
    <source>
        <dbReference type="ARBA" id="ARBA00023180"/>
    </source>
</evidence>
<feature type="transmembrane region" description="Helical" evidence="14">
    <location>
        <begin position="1000"/>
        <end position="1026"/>
    </location>
</feature>
<dbReference type="PANTHER" id="PTHR47143:SF1">
    <property type="entry name" value="ION_TRANS DOMAIN-CONTAINING PROTEIN"/>
    <property type="match status" value="1"/>
</dbReference>
<keyword evidence="17" id="KW-1185">Reference proteome</keyword>
<evidence type="ECO:0000256" key="4">
    <source>
        <dbReference type="ARBA" id="ARBA00022692"/>
    </source>
</evidence>
<keyword evidence="9 14" id="KW-0472">Membrane</keyword>
<keyword evidence="4 14" id="KW-0812">Transmembrane</keyword>
<dbReference type="InterPro" id="IPR036770">
    <property type="entry name" value="Ankyrin_rpt-contain_sf"/>
</dbReference>
<feature type="repeat" description="ANK" evidence="12">
    <location>
        <begin position="441"/>
        <end position="473"/>
    </location>
</feature>
<evidence type="ECO:0000259" key="15">
    <source>
        <dbReference type="Pfam" id="PF00520"/>
    </source>
</evidence>
<dbReference type="Pfam" id="PF00520">
    <property type="entry name" value="Ion_trans"/>
    <property type="match status" value="1"/>
</dbReference>
<evidence type="ECO:0000313" key="16">
    <source>
        <dbReference type="EMBL" id="MPC07503.1"/>
    </source>
</evidence>
<feature type="transmembrane region" description="Helical" evidence="14">
    <location>
        <begin position="831"/>
        <end position="854"/>
    </location>
</feature>
<dbReference type="GO" id="GO:0034703">
    <property type="term" value="C:cation channel complex"/>
    <property type="evidence" value="ECO:0007669"/>
    <property type="project" value="UniProtKB-ARBA"/>
</dbReference>
<dbReference type="OrthoDB" id="7464126at2759"/>
<name>A0A5B7CIM0_PORTR</name>
<keyword evidence="11" id="KW-0407">Ion channel</keyword>
<feature type="compositionally biased region" description="Polar residues" evidence="13">
    <location>
        <begin position="95"/>
        <end position="104"/>
    </location>
</feature>
<feature type="repeat" description="ANK" evidence="12">
    <location>
        <begin position="475"/>
        <end position="503"/>
    </location>
</feature>
<feature type="region of interest" description="Disordered" evidence="13">
    <location>
        <begin position="80"/>
        <end position="138"/>
    </location>
</feature>
<evidence type="ECO:0000256" key="9">
    <source>
        <dbReference type="ARBA" id="ARBA00023136"/>
    </source>
</evidence>
<feature type="repeat" description="ANK" evidence="12">
    <location>
        <begin position="376"/>
        <end position="403"/>
    </location>
</feature>
<keyword evidence="5" id="KW-0677">Repeat</keyword>
<evidence type="ECO:0000256" key="7">
    <source>
        <dbReference type="ARBA" id="ARBA00023043"/>
    </source>
</evidence>
<evidence type="ECO:0000256" key="6">
    <source>
        <dbReference type="ARBA" id="ARBA00022989"/>
    </source>
</evidence>
<evidence type="ECO:0000256" key="3">
    <source>
        <dbReference type="ARBA" id="ARBA00022606"/>
    </source>
</evidence>
<keyword evidence="8" id="KW-0406">Ion transport</keyword>
<feature type="compositionally biased region" description="Polar residues" evidence="13">
    <location>
        <begin position="909"/>
        <end position="919"/>
    </location>
</feature>
<feature type="region of interest" description="Disordered" evidence="13">
    <location>
        <begin position="890"/>
        <end position="919"/>
    </location>
</feature>
<comment type="caution">
    <text evidence="16">The sequence shown here is derived from an EMBL/GenBank/DDBJ whole genome shotgun (WGS) entry which is preliminary data.</text>
</comment>
<evidence type="ECO:0000256" key="14">
    <source>
        <dbReference type="SAM" id="Phobius"/>
    </source>
</evidence>
<gene>
    <name evidence="16" type="primary">pyx_6</name>
    <name evidence="16" type="ORF">E2C01_000064</name>
</gene>
<feature type="repeat" description="ANK" evidence="12">
    <location>
        <begin position="643"/>
        <end position="675"/>
    </location>
</feature>
<dbReference type="Proteomes" id="UP000324222">
    <property type="component" value="Unassembled WGS sequence"/>
</dbReference>
<keyword evidence="16" id="KW-0675">Receptor</keyword>
<evidence type="ECO:0000256" key="11">
    <source>
        <dbReference type="ARBA" id="ARBA00023303"/>
    </source>
</evidence>
<dbReference type="InterPro" id="IPR052076">
    <property type="entry name" value="TRP_cation_channel"/>
</dbReference>
<proteinExistence type="predicted"/>
<protein>
    <submittedName>
        <fullName evidence="16">Transient receptor potential channel pyrexia</fullName>
    </submittedName>
</protein>
<organism evidence="16 17">
    <name type="scientific">Portunus trituberculatus</name>
    <name type="common">Swimming crab</name>
    <name type="synonym">Neptunus trituberculatus</name>
    <dbReference type="NCBI Taxonomy" id="210409"/>
    <lineage>
        <taxon>Eukaryota</taxon>
        <taxon>Metazoa</taxon>
        <taxon>Ecdysozoa</taxon>
        <taxon>Arthropoda</taxon>
        <taxon>Crustacea</taxon>
        <taxon>Multicrustacea</taxon>
        <taxon>Malacostraca</taxon>
        <taxon>Eumalacostraca</taxon>
        <taxon>Eucarida</taxon>
        <taxon>Decapoda</taxon>
        <taxon>Pleocyemata</taxon>
        <taxon>Brachyura</taxon>
        <taxon>Eubrachyura</taxon>
        <taxon>Portunoidea</taxon>
        <taxon>Portunidae</taxon>
        <taxon>Portuninae</taxon>
        <taxon>Portunus</taxon>
    </lineage>
</organism>
<feature type="compositionally biased region" description="Polar residues" evidence="13">
    <location>
        <begin position="1302"/>
        <end position="1321"/>
    </location>
</feature>
<keyword evidence="3" id="KW-0716">Sensory transduction</keyword>
<dbReference type="SMART" id="SM00248">
    <property type="entry name" value="ANK"/>
    <property type="match status" value="9"/>
</dbReference>
<comment type="subcellular location">
    <subcellularLocation>
        <location evidence="1">Membrane</location>
        <topology evidence="1">Multi-pass membrane protein</topology>
    </subcellularLocation>
</comment>
<keyword evidence="2" id="KW-0813">Transport</keyword>
<feature type="transmembrane region" description="Helical" evidence="14">
    <location>
        <begin position="736"/>
        <end position="759"/>
    </location>
</feature>
<feature type="repeat" description="ANK" evidence="12">
    <location>
        <begin position="404"/>
        <end position="431"/>
    </location>
</feature>
<evidence type="ECO:0000313" key="17">
    <source>
        <dbReference type="Proteomes" id="UP000324222"/>
    </source>
</evidence>
<dbReference type="PROSITE" id="PS50088">
    <property type="entry name" value="ANK_REPEAT"/>
    <property type="match status" value="9"/>
</dbReference>
<feature type="repeat" description="ANK" evidence="12">
    <location>
        <begin position="608"/>
        <end position="642"/>
    </location>
</feature>
<feature type="repeat" description="ANK" evidence="12">
    <location>
        <begin position="542"/>
        <end position="574"/>
    </location>
</feature>
<evidence type="ECO:0000256" key="8">
    <source>
        <dbReference type="ARBA" id="ARBA00023065"/>
    </source>
</evidence>
<feature type="repeat" description="ANK" evidence="12">
    <location>
        <begin position="575"/>
        <end position="607"/>
    </location>
</feature>
<dbReference type="InterPro" id="IPR002110">
    <property type="entry name" value="Ankyrin_rpt"/>
</dbReference>
<feature type="transmembrane region" description="Helical" evidence="14">
    <location>
        <begin position="1038"/>
        <end position="1057"/>
    </location>
</feature>
<feature type="transmembrane region" description="Helical" evidence="14">
    <location>
        <begin position="970"/>
        <end position="988"/>
    </location>
</feature>
<keyword evidence="6 14" id="KW-1133">Transmembrane helix</keyword>
<evidence type="ECO:0000256" key="1">
    <source>
        <dbReference type="ARBA" id="ARBA00004141"/>
    </source>
</evidence>
<dbReference type="SUPFAM" id="SSF48403">
    <property type="entry name" value="Ankyrin repeat"/>
    <property type="match status" value="1"/>
</dbReference>
<keyword evidence="7 12" id="KW-0040">ANK repeat</keyword>
<dbReference type="PANTHER" id="PTHR47143">
    <property type="entry name" value="TRANSIENT RECEPTOR POTENTIAL CATION CHANNEL PROTEIN PAINLESS"/>
    <property type="match status" value="1"/>
</dbReference>
<feature type="transmembrane region" description="Helical" evidence="14">
    <location>
        <begin position="1145"/>
        <end position="1163"/>
    </location>
</feature>
<evidence type="ECO:0000256" key="13">
    <source>
        <dbReference type="SAM" id="MobiDB-lite"/>
    </source>
</evidence>
<feature type="region of interest" description="Disordered" evidence="13">
    <location>
        <begin position="1292"/>
        <end position="1321"/>
    </location>
</feature>
<dbReference type="Gene3D" id="1.25.40.20">
    <property type="entry name" value="Ankyrin repeat-containing domain"/>
    <property type="match status" value="3"/>
</dbReference>
<keyword evidence="10" id="KW-0325">Glycoprotein</keyword>